<organism evidence="14 15">
    <name type="scientific">Microscilla marina ATCC 23134</name>
    <dbReference type="NCBI Taxonomy" id="313606"/>
    <lineage>
        <taxon>Bacteria</taxon>
        <taxon>Pseudomonadati</taxon>
        <taxon>Bacteroidota</taxon>
        <taxon>Cytophagia</taxon>
        <taxon>Cytophagales</taxon>
        <taxon>Microscillaceae</taxon>
        <taxon>Microscilla</taxon>
    </lineage>
</organism>
<dbReference type="SMART" id="SM01002">
    <property type="entry name" value="AlaDh_PNT_C"/>
    <property type="match status" value="1"/>
</dbReference>
<dbReference type="PIRSF" id="PIRSF018250">
    <property type="entry name" value="Saccharopine_DH_Lys"/>
    <property type="match status" value="1"/>
</dbReference>
<evidence type="ECO:0000256" key="6">
    <source>
        <dbReference type="ARBA" id="ARBA00023002"/>
    </source>
</evidence>
<dbReference type="RefSeq" id="WP_002692992.1">
    <property type="nucleotide sequence ID" value="NZ_AAWS01000001.1"/>
</dbReference>
<dbReference type="GO" id="GO:0019878">
    <property type="term" value="P:lysine biosynthetic process via aminoadipic acid"/>
    <property type="evidence" value="ECO:0007669"/>
    <property type="project" value="UniProtKB-UniPathway"/>
</dbReference>
<dbReference type="InterPro" id="IPR027281">
    <property type="entry name" value="Lys1"/>
</dbReference>
<evidence type="ECO:0000256" key="1">
    <source>
        <dbReference type="ARBA" id="ARBA00004884"/>
    </source>
</evidence>
<dbReference type="InterPro" id="IPR007886">
    <property type="entry name" value="AlaDH/PNT_N"/>
</dbReference>
<dbReference type="AlphaFoldDB" id="A1ZCQ3"/>
<evidence type="ECO:0000256" key="4">
    <source>
        <dbReference type="ARBA" id="ARBA00021221"/>
    </source>
</evidence>
<dbReference type="InterPro" id="IPR007698">
    <property type="entry name" value="AlaDH/PNT_NAD(H)-bd"/>
</dbReference>
<evidence type="ECO:0000256" key="3">
    <source>
        <dbReference type="ARBA" id="ARBA00012847"/>
    </source>
</evidence>
<feature type="active site" description="Proton acceptor" evidence="10">
    <location>
        <position position="72"/>
    </location>
</feature>
<feature type="domain" description="Alanine dehydrogenase/pyridine nucleotide transhydrogenase N-terminal" evidence="13">
    <location>
        <begin position="4"/>
        <end position="136"/>
    </location>
</feature>
<dbReference type="OrthoDB" id="1141481at2"/>
<keyword evidence="6" id="KW-0560">Oxidoreductase</keyword>
<proteinExistence type="predicted"/>
<dbReference type="EC" id="1.5.1.7" evidence="3"/>
<evidence type="ECO:0000259" key="12">
    <source>
        <dbReference type="SMART" id="SM01002"/>
    </source>
</evidence>
<dbReference type="Pfam" id="PF05222">
    <property type="entry name" value="AlaDh_PNT_N"/>
    <property type="match status" value="1"/>
</dbReference>
<feature type="binding site" evidence="11">
    <location>
        <position position="246"/>
    </location>
    <ligand>
        <name>NAD(+)</name>
        <dbReference type="ChEBI" id="CHEBI:57540"/>
    </ligand>
</feature>
<dbReference type="SMART" id="SM01003">
    <property type="entry name" value="AlaDh_PNT_N"/>
    <property type="match status" value="1"/>
</dbReference>
<keyword evidence="5" id="KW-0028">Amino-acid biosynthesis</keyword>
<name>A1ZCQ3_MICM2</name>
<dbReference type="SUPFAM" id="SSF52283">
    <property type="entry name" value="Formate/glycerate dehydrogenase catalytic domain-like"/>
    <property type="match status" value="1"/>
</dbReference>
<accession>A1ZCQ3</accession>
<evidence type="ECO:0000256" key="11">
    <source>
        <dbReference type="PIRSR" id="PIRSR018250-3"/>
    </source>
</evidence>
<gene>
    <name evidence="14" type="ORF">M23134_02084</name>
</gene>
<evidence type="ECO:0000256" key="8">
    <source>
        <dbReference type="ARBA" id="ARBA00033228"/>
    </source>
</evidence>
<feature type="active site" description="Proton donor" evidence="10">
    <location>
        <position position="90"/>
    </location>
</feature>
<feature type="binding site" evidence="11">
    <location>
        <position position="267"/>
    </location>
    <ligand>
        <name>NAD(+)</name>
        <dbReference type="ChEBI" id="CHEBI:57540"/>
    </ligand>
</feature>
<dbReference type="PANTHER" id="PTHR11133">
    <property type="entry name" value="SACCHAROPINE DEHYDROGENASE"/>
    <property type="match status" value="1"/>
</dbReference>
<evidence type="ECO:0000256" key="9">
    <source>
        <dbReference type="ARBA" id="ARBA00047860"/>
    </source>
</evidence>
<evidence type="ECO:0000256" key="5">
    <source>
        <dbReference type="ARBA" id="ARBA00022605"/>
    </source>
</evidence>
<evidence type="ECO:0000256" key="7">
    <source>
        <dbReference type="ARBA" id="ARBA00023157"/>
    </source>
</evidence>
<protein>
    <recommendedName>
        <fullName evidence="4">Saccharopine dehydrogenase [NAD(+), L-lysine-forming]</fullName>
        <ecNumber evidence="3">1.5.1.7</ecNumber>
    </recommendedName>
    <alternativeName>
        <fullName evidence="8">Lysine--2-oxoglutarate reductase</fullName>
    </alternativeName>
</protein>
<evidence type="ECO:0000256" key="10">
    <source>
        <dbReference type="PIRSR" id="PIRSR018250-1"/>
    </source>
</evidence>
<dbReference type="CDD" id="cd05199">
    <property type="entry name" value="SDH_like"/>
    <property type="match status" value="1"/>
</dbReference>
<comment type="subunit">
    <text evidence="2">Monomer.</text>
</comment>
<keyword evidence="15" id="KW-1185">Reference proteome</keyword>
<keyword evidence="11" id="KW-0520">NAD</keyword>
<feature type="domain" description="Alanine dehydrogenase/pyridine nucleotide transhydrogenase NAD(H)-binding" evidence="12">
    <location>
        <begin position="164"/>
        <end position="330"/>
    </location>
</feature>
<dbReference type="UniPathway" id="UPA00033">
    <property type="reaction ID" value="UER00034"/>
</dbReference>
<comment type="pathway">
    <text evidence="1">Amino-acid biosynthesis; L-lysine biosynthesis via AAA pathway; L-lysine from L-alpha-aminoadipate (fungal route): step 3/3.</text>
</comment>
<feature type="binding site" evidence="11">
    <location>
        <position position="294"/>
    </location>
    <ligand>
        <name>NAD(+)</name>
        <dbReference type="ChEBI" id="CHEBI:57540"/>
    </ligand>
</feature>
<comment type="catalytic activity">
    <reaction evidence="9">
        <text>L-saccharopine + NAD(+) + H2O = L-lysine + 2-oxoglutarate + NADH + H(+)</text>
        <dbReference type="Rhea" id="RHEA:12440"/>
        <dbReference type="ChEBI" id="CHEBI:15377"/>
        <dbReference type="ChEBI" id="CHEBI:15378"/>
        <dbReference type="ChEBI" id="CHEBI:16810"/>
        <dbReference type="ChEBI" id="CHEBI:32551"/>
        <dbReference type="ChEBI" id="CHEBI:57540"/>
        <dbReference type="ChEBI" id="CHEBI:57945"/>
        <dbReference type="ChEBI" id="CHEBI:57951"/>
        <dbReference type="EC" id="1.5.1.7"/>
    </reaction>
</comment>
<evidence type="ECO:0000313" key="15">
    <source>
        <dbReference type="Proteomes" id="UP000004095"/>
    </source>
</evidence>
<evidence type="ECO:0000256" key="2">
    <source>
        <dbReference type="ARBA" id="ARBA00011245"/>
    </source>
</evidence>
<dbReference type="Gene3D" id="3.40.50.720">
    <property type="entry name" value="NAD(P)-binding Rossmann-like Domain"/>
    <property type="match status" value="2"/>
</dbReference>
<comment type="caution">
    <text evidence="14">The sequence shown here is derived from an EMBL/GenBank/DDBJ whole genome shotgun (WGS) entry which is preliminary data.</text>
</comment>
<reference evidence="14 15" key="1">
    <citation type="submission" date="2007-01" db="EMBL/GenBank/DDBJ databases">
        <authorList>
            <person name="Haygood M."/>
            <person name="Podell S."/>
            <person name="Anderson C."/>
            <person name="Hopkinson B."/>
            <person name="Roe K."/>
            <person name="Barbeau K."/>
            <person name="Gaasterland T."/>
            <person name="Ferriera S."/>
            <person name="Johnson J."/>
            <person name="Kravitz S."/>
            <person name="Beeson K."/>
            <person name="Sutton G."/>
            <person name="Rogers Y.-H."/>
            <person name="Friedman R."/>
            <person name="Frazier M."/>
            <person name="Venter J.C."/>
        </authorList>
    </citation>
    <scope>NUCLEOTIDE SEQUENCE [LARGE SCALE GENOMIC DNA]</scope>
    <source>
        <strain evidence="14 15">ATCC 23134</strain>
    </source>
</reference>
<dbReference type="InterPro" id="IPR051168">
    <property type="entry name" value="AASS"/>
</dbReference>
<sequence length="403" mass="45489">MKIGIIREGKVPVDKRVPLLPEQCQLLQKKYPQLSFAVQSSPIRCIADEAYLQAGLSVVDDISDCDVILGVKEVPIPQLVEGKTFFFFSHTIKKQAYNQKLLRTILDQGIHLVDYECLTDANGNRIVAFGRFAGVVGAYNGILGYGKRHHLFDLRRAHECRDLKDLRTEFDKVKLPAIKIVVTGGGRVGNGITEVLEGMNIERVSPADFLNKTFTYPVFTQLRSKDYYIPAEGNTWNSEEFYQDPTSYQADFLKYAHQAEILISGHYWNPEADVLFTKEDMTKPEFKIEVVADVTCDIEGSIPSTLRATTIDAPFYDYNPTNGREVSAFSSFEHINVMTVDNLPCELPYDASEAFGNQLMEYVFPAFFDGDAQEIIKRASITKDGELTPIYDYLSDYANEETV</sequence>
<dbReference type="PANTHER" id="PTHR11133:SF22">
    <property type="entry name" value="ALPHA-AMINOADIPIC SEMIALDEHYDE SYNTHASE, MITOCHONDRIAL"/>
    <property type="match status" value="1"/>
</dbReference>
<keyword evidence="7" id="KW-1015">Disulfide bond</keyword>
<dbReference type="GO" id="GO:0004754">
    <property type="term" value="F:saccharopine dehydrogenase (NAD+, L-lysine-forming) activity"/>
    <property type="evidence" value="ECO:0007669"/>
    <property type="project" value="UniProtKB-EC"/>
</dbReference>
<dbReference type="eggNOG" id="COG0686">
    <property type="taxonomic scope" value="Bacteria"/>
</dbReference>
<dbReference type="EMBL" id="AAWS01000001">
    <property type="protein sequence ID" value="EAY32055.1"/>
    <property type="molecule type" value="Genomic_DNA"/>
</dbReference>
<evidence type="ECO:0000259" key="13">
    <source>
        <dbReference type="SMART" id="SM01003"/>
    </source>
</evidence>
<evidence type="ECO:0000313" key="14">
    <source>
        <dbReference type="EMBL" id="EAY32055.1"/>
    </source>
</evidence>
<dbReference type="Proteomes" id="UP000004095">
    <property type="component" value="Unassembled WGS sequence"/>
</dbReference>